<keyword evidence="2" id="KW-1185">Reference proteome</keyword>
<dbReference type="AlphaFoldDB" id="A0A3G1KUN5"/>
<reference evidence="1 2" key="1">
    <citation type="submission" date="2016-10" db="EMBL/GenBank/DDBJ databases">
        <title>Complete Genome Sequence of Peptococcaceae strain DCMF.</title>
        <authorList>
            <person name="Edwards R.J."/>
            <person name="Holland S.I."/>
            <person name="Deshpande N.P."/>
            <person name="Wong Y.K."/>
            <person name="Ertan H."/>
            <person name="Manefield M."/>
            <person name="Russell T.L."/>
            <person name="Lee M.J."/>
        </authorList>
    </citation>
    <scope>NUCLEOTIDE SEQUENCE [LARGE SCALE GENOMIC DNA]</scope>
    <source>
        <strain evidence="1 2">DCMF</strain>
    </source>
</reference>
<dbReference type="Proteomes" id="UP000323521">
    <property type="component" value="Chromosome"/>
</dbReference>
<evidence type="ECO:0008006" key="3">
    <source>
        <dbReference type="Google" id="ProtNLM"/>
    </source>
</evidence>
<dbReference type="RefSeq" id="WP_148135471.1">
    <property type="nucleotide sequence ID" value="NZ_CP017634.1"/>
</dbReference>
<dbReference type="OrthoDB" id="9812811at2"/>
<gene>
    <name evidence="1" type="ORF">DCMF_16700</name>
</gene>
<evidence type="ECO:0000313" key="1">
    <source>
        <dbReference type="EMBL" id="ATW26188.1"/>
    </source>
</evidence>
<dbReference type="KEGG" id="fwa:DCMF_16700"/>
<name>A0A3G1KUN5_FORW1</name>
<evidence type="ECO:0000313" key="2">
    <source>
        <dbReference type="Proteomes" id="UP000323521"/>
    </source>
</evidence>
<protein>
    <recommendedName>
        <fullName evidence="3">Copper amine oxidase-like N-terminal domain-containing protein</fullName>
    </recommendedName>
</protein>
<sequence length="262" mass="30320">MKYMKKFIVVIVVLISITYQFNIIAQEASEEKSVLLKINQYYVLYAYPISPFINDKGVLMLPLRTFTELLGGKITYVPDEHQVDIVFLDRNVIFDLTKEKFYIEAGKIFISAREFFEKFEICFKWDQTNSLVEVSDDRLMKHPLIEAFEGGDVYSDGNNVINNKAFDLISFSIANDTKEPYLKRLTIKAKNISGLDIPEGMEDIHPIFLYNDNTFESESDIRSTRQRQAFNPDQIRTNTYLFGSDENLLAILALGRTIDTRN</sequence>
<organism evidence="1 2">
    <name type="scientific">Formimonas warabiya</name>
    <dbReference type="NCBI Taxonomy" id="1761012"/>
    <lineage>
        <taxon>Bacteria</taxon>
        <taxon>Bacillati</taxon>
        <taxon>Bacillota</taxon>
        <taxon>Clostridia</taxon>
        <taxon>Eubacteriales</taxon>
        <taxon>Peptococcaceae</taxon>
        <taxon>Candidatus Formimonas</taxon>
    </lineage>
</organism>
<dbReference type="EMBL" id="CP017634">
    <property type="protein sequence ID" value="ATW26188.1"/>
    <property type="molecule type" value="Genomic_DNA"/>
</dbReference>
<accession>A0A3G1KUN5</accession>
<proteinExistence type="predicted"/>